<dbReference type="RefSeq" id="WP_148592093.1">
    <property type="nucleotide sequence ID" value="NZ_CP042997.1"/>
</dbReference>
<reference evidence="9 10" key="1">
    <citation type="submission" date="2019-08" db="EMBL/GenBank/DDBJ databases">
        <title>Deep-cultivation of Planctomycetes and their phenomic and genomic characterization uncovers novel biology.</title>
        <authorList>
            <person name="Wiegand S."/>
            <person name="Jogler M."/>
            <person name="Boedeker C."/>
            <person name="Pinto D."/>
            <person name="Vollmers J."/>
            <person name="Rivas-Marin E."/>
            <person name="Kohn T."/>
            <person name="Peeters S.H."/>
            <person name="Heuer A."/>
            <person name="Rast P."/>
            <person name="Oberbeckmann S."/>
            <person name="Bunk B."/>
            <person name="Jeske O."/>
            <person name="Meyerdierks A."/>
            <person name="Storesund J.E."/>
            <person name="Kallscheuer N."/>
            <person name="Luecker S."/>
            <person name="Lage O.M."/>
            <person name="Pohl T."/>
            <person name="Merkel B.J."/>
            <person name="Hornburger P."/>
            <person name="Mueller R.-W."/>
            <person name="Bruemmer F."/>
            <person name="Labrenz M."/>
            <person name="Spormann A.M."/>
            <person name="Op den Camp H."/>
            <person name="Overmann J."/>
            <person name="Amann R."/>
            <person name="Jetten M.S.M."/>
            <person name="Mascher T."/>
            <person name="Medema M.H."/>
            <person name="Devos D.P."/>
            <person name="Kaster A.-K."/>
            <person name="Ovreas L."/>
            <person name="Rohde M."/>
            <person name="Galperin M.Y."/>
            <person name="Jogler C."/>
        </authorList>
    </citation>
    <scope>NUCLEOTIDE SEQUENCE [LARGE SCALE GENOMIC DNA]</scope>
    <source>
        <strain evidence="9 10">OJF2</strain>
    </source>
</reference>
<evidence type="ECO:0000256" key="2">
    <source>
        <dbReference type="ARBA" id="ARBA00022741"/>
    </source>
</evidence>
<dbReference type="EC" id="2.7.11.1" evidence="9"/>
<dbReference type="Gene3D" id="1.25.40.10">
    <property type="entry name" value="Tetratricopeptide repeat domain"/>
    <property type="match status" value="2"/>
</dbReference>
<name>A0A5B9VXA2_9BACT</name>
<keyword evidence="2 6" id="KW-0547">Nucleotide-binding</keyword>
<dbReference type="PROSITE" id="PS00108">
    <property type="entry name" value="PROTEIN_KINASE_ST"/>
    <property type="match status" value="1"/>
</dbReference>
<dbReference type="SUPFAM" id="SSF48452">
    <property type="entry name" value="TPR-like"/>
    <property type="match status" value="1"/>
</dbReference>
<dbReference type="Pfam" id="PF00069">
    <property type="entry name" value="Pkinase"/>
    <property type="match status" value="1"/>
</dbReference>
<protein>
    <submittedName>
        <fullName evidence="9">Serine/threonine-protein kinase PrkC</fullName>
        <ecNumber evidence="9">2.7.11.1</ecNumber>
    </submittedName>
</protein>
<evidence type="ECO:0000256" key="4">
    <source>
        <dbReference type="ARBA" id="ARBA00022840"/>
    </source>
</evidence>
<evidence type="ECO:0000256" key="3">
    <source>
        <dbReference type="ARBA" id="ARBA00022777"/>
    </source>
</evidence>
<feature type="binding site" evidence="6">
    <location>
        <position position="203"/>
    </location>
    <ligand>
        <name>ATP</name>
        <dbReference type="ChEBI" id="CHEBI:30616"/>
    </ligand>
</feature>
<evidence type="ECO:0000256" key="5">
    <source>
        <dbReference type="PROSITE-ProRule" id="PRU00339"/>
    </source>
</evidence>
<dbReference type="InterPro" id="IPR017441">
    <property type="entry name" value="Protein_kinase_ATP_BS"/>
</dbReference>
<dbReference type="PROSITE" id="PS50011">
    <property type="entry name" value="PROTEIN_KINASE_DOM"/>
    <property type="match status" value="1"/>
</dbReference>
<feature type="region of interest" description="Disordered" evidence="7">
    <location>
        <begin position="841"/>
        <end position="862"/>
    </location>
</feature>
<dbReference type="SMART" id="SM00028">
    <property type="entry name" value="TPR"/>
    <property type="match status" value="5"/>
</dbReference>
<dbReference type="EMBL" id="CP042997">
    <property type="protein sequence ID" value="QEH32714.1"/>
    <property type="molecule type" value="Genomic_DNA"/>
</dbReference>
<keyword evidence="3 9" id="KW-0418">Kinase</keyword>
<sequence>MVERGDGPHEEGVDPFVDAYEEAQARDGHADIASYLPDPGHPLFAAVLCELVRVDMEYAWTRGRPVPLEDYLARFPSLSDDTTLFRLAAFEECRQRRQAGESPSAEEYGRRFGIADASWLPSAAPRPGDAGTRLAEMSGSWEMSLRAVAPRTAERVAEALSQLPEPGSEFAGFRLVQELGRGAFGRVYLARQGDLADRPVALKVSAELFDEPRALAQLQHTHVVPIYSAHRVGGLRAVCMPYFGATTLADVLSELRSRGTPPDSGAALAETLTRRRIDARASTDGPPAPSARAAAIKALQDESYVQAILRLGAHLADGLAHAHERGIIHRDLKPANVLLTDDGEPMLLDFNLAADVKDPHAAAAALAGGTLPYMAPEALDTLRTGPQPADPRSDIYALGLILYELLTGRHPFPERRGPLEELLPLMAADRRGQPPRLRPWNPAVSRAAESIIARCLEPDVGRRYGEARHLLEDLQRELDDRPLRHAPDPSRRERLGKWARRHPRLSSGTALMAMAAVVIVGIIAGYSQRQRRFRAVEAEQAFRRLADDHEAARILLLDPADDPARREEGLALCRRALGRYEVLDRPDWARSYLITSLPAASQAELKEQVGEVLLLGARALNRQSSGLAPDQRATLSRSALRWNGLAEACYEGDAAPRALWSQRAYLADLAGDHDGAERARRRALATPIRSLREYAMILLGDDGPGAGPEALPALADASRRAPQDFALWMNLGQCQAHRGRLADAEDCFTVAIALRPGSPWGYFHRGRVELERRDHEQARLDLDRAIWLRPDLAAAYVNRALARLGSGDAPGAVADLTTALDRGAVETRIFFMRAQARARAGDRDGARRDRDEGLRRPPADPESWVARGLARLPSDPEAAIRDFDAALALDPRCRPALQNKAAVLSDRLGRTGEAIEVLHRAVSLHPDYVPSRVGRGVLLARLGRREEAHRDAEESRRRDASADTAYRIACIYALTAKADPAGRSRALGMLATALGQAPAWAEIARTDPDLDPIREQAGFADLLRTFAPSSGPAG</sequence>
<feature type="domain" description="Protein kinase" evidence="8">
    <location>
        <begin position="173"/>
        <end position="478"/>
    </location>
</feature>
<dbReference type="KEGG" id="agv:OJF2_11930"/>
<dbReference type="GO" id="GO:0004674">
    <property type="term" value="F:protein serine/threonine kinase activity"/>
    <property type="evidence" value="ECO:0007669"/>
    <property type="project" value="UniProtKB-EC"/>
</dbReference>
<dbReference type="InterPro" id="IPR011990">
    <property type="entry name" value="TPR-like_helical_dom_sf"/>
</dbReference>
<keyword evidence="4 6" id="KW-0067">ATP-binding</keyword>
<dbReference type="Gene3D" id="3.30.200.20">
    <property type="entry name" value="Phosphorylase Kinase, domain 1"/>
    <property type="match status" value="1"/>
</dbReference>
<dbReference type="Gene3D" id="1.10.510.10">
    <property type="entry name" value="Transferase(Phosphotransferase) domain 1"/>
    <property type="match status" value="1"/>
</dbReference>
<feature type="repeat" description="TPR" evidence="5">
    <location>
        <begin position="725"/>
        <end position="758"/>
    </location>
</feature>
<evidence type="ECO:0000313" key="9">
    <source>
        <dbReference type="EMBL" id="QEH32714.1"/>
    </source>
</evidence>
<accession>A0A5B9VXA2</accession>
<keyword evidence="1 9" id="KW-0808">Transferase</keyword>
<dbReference type="PANTHER" id="PTHR43289:SF6">
    <property type="entry name" value="SERINE_THREONINE-PROTEIN KINASE NEKL-3"/>
    <property type="match status" value="1"/>
</dbReference>
<dbReference type="OrthoDB" id="6111975at2"/>
<feature type="compositionally biased region" description="Basic and acidic residues" evidence="7">
    <location>
        <begin position="841"/>
        <end position="859"/>
    </location>
</feature>
<keyword evidence="10" id="KW-1185">Reference proteome</keyword>
<dbReference type="InterPro" id="IPR019734">
    <property type="entry name" value="TPR_rpt"/>
</dbReference>
<gene>
    <name evidence="9" type="primary">prkC_12</name>
    <name evidence="9" type="ORF">OJF2_11930</name>
</gene>
<dbReference type="SMART" id="SM00220">
    <property type="entry name" value="S_TKc"/>
    <property type="match status" value="1"/>
</dbReference>
<keyword evidence="5" id="KW-0802">TPR repeat</keyword>
<dbReference type="InterPro" id="IPR011009">
    <property type="entry name" value="Kinase-like_dom_sf"/>
</dbReference>
<evidence type="ECO:0000313" key="10">
    <source>
        <dbReference type="Proteomes" id="UP000324233"/>
    </source>
</evidence>
<dbReference type="AlphaFoldDB" id="A0A5B9VXA2"/>
<dbReference type="NCBIfam" id="NF047558">
    <property type="entry name" value="TPR_END_plus"/>
    <property type="match status" value="1"/>
</dbReference>
<dbReference type="Pfam" id="PF13432">
    <property type="entry name" value="TPR_16"/>
    <property type="match status" value="1"/>
</dbReference>
<dbReference type="PANTHER" id="PTHR43289">
    <property type="entry name" value="MITOGEN-ACTIVATED PROTEIN KINASE KINASE KINASE 20-RELATED"/>
    <property type="match status" value="1"/>
</dbReference>
<evidence type="ECO:0000256" key="6">
    <source>
        <dbReference type="PROSITE-ProRule" id="PRU10141"/>
    </source>
</evidence>
<dbReference type="GO" id="GO:0005524">
    <property type="term" value="F:ATP binding"/>
    <property type="evidence" value="ECO:0007669"/>
    <property type="project" value="UniProtKB-UniRule"/>
</dbReference>
<evidence type="ECO:0000256" key="7">
    <source>
        <dbReference type="SAM" id="MobiDB-lite"/>
    </source>
</evidence>
<dbReference type="InterPro" id="IPR008271">
    <property type="entry name" value="Ser/Thr_kinase_AS"/>
</dbReference>
<dbReference type="InterPro" id="IPR000719">
    <property type="entry name" value="Prot_kinase_dom"/>
</dbReference>
<evidence type="ECO:0000259" key="8">
    <source>
        <dbReference type="PROSITE" id="PS50011"/>
    </source>
</evidence>
<evidence type="ECO:0000256" key="1">
    <source>
        <dbReference type="ARBA" id="ARBA00022679"/>
    </source>
</evidence>
<dbReference type="Proteomes" id="UP000324233">
    <property type="component" value="Chromosome"/>
</dbReference>
<dbReference type="SUPFAM" id="SSF56112">
    <property type="entry name" value="Protein kinase-like (PK-like)"/>
    <property type="match status" value="1"/>
</dbReference>
<dbReference type="CDD" id="cd14014">
    <property type="entry name" value="STKc_PknB_like"/>
    <property type="match status" value="1"/>
</dbReference>
<organism evidence="9 10">
    <name type="scientific">Aquisphaera giovannonii</name>
    <dbReference type="NCBI Taxonomy" id="406548"/>
    <lineage>
        <taxon>Bacteria</taxon>
        <taxon>Pseudomonadati</taxon>
        <taxon>Planctomycetota</taxon>
        <taxon>Planctomycetia</taxon>
        <taxon>Isosphaerales</taxon>
        <taxon>Isosphaeraceae</taxon>
        <taxon>Aquisphaera</taxon>
    </lineage>
</organism>
<dbReference type="PROSITE" id="PS00107">
    <property type="entry name" value="PROTEIN_KINASE_ATP"/>
    <property type="match status" value="1"/>
</dbReference>
<dbReference type="PROSITE" id="PS50005">
    <property type="entry name" value="TPR"/>
    <property type="match status" value="1"/>
</dbReference>
<proteinExistence type="predicted"/>